<sequence length="101" mass="11477">MVQLALQSNVSLLASNIPGVLGKRPSLGRGPHWATQESPRLPTLIPHYTHPTGASAAAFLHLIKSFEESKHFDATRRWEEGEARRLEEDNIRRHEEEARHH</sequence>
<reference evidence="2 3" key="1">
    <citation type="submission" date="2023-11" db="EMBL/GenBank/DDBJ databases">
        <title>Halocaridina rubra genome assembly.</title>
        <authorList>
            <person name="Smith C."/>
        </authorList>
    </citation>
    <scope>NUCLEOTIDE SEQUENCE [LARGE SCALE GENOMIC DNA]</scope>
    <source>
        <strain evidence="2">EP-1</strain>
        <tissue evidence="2">Whole</tissue>
    </source>
</reference>
<gene>
    <name evidence="2" type="ORF">SK128_024337</name>
</gene>
<organism evidence="2 3">
    <name type="scientific">Halocaridina rubra</name>
    <name type="common">Hawaiian red shrimp</name>
    <dbReference type="NCBI Taxonomy" id="373956"/>
    <lineage>
        <taxon>Eukaryota</taxon>
        <taxon>Metazoa</taxon>
        <taxon>Ecdysozoa</taxon>
        <taxon>Arthropoda</taxon>
        <taxon>Crustacea</taxon>
        <taxon>Multicrustacea</taxon>
        <taxon>Malacostraca</taxon>
        <taxon>Eumalacostraca</taxon>
        <taxon>Eucarida</taxon>
        <taxon>Decapoda</taxon>
        <taxon>Pleocyemata</taxon>
        <taxon>Caridea</taxon>
        <taxon>Atyoidea</taxon>
        <taxon>Atyidae</taxon>
        <taxon>Halocaridina</taxon>
    </lineage>
</organism>
<keyword evidence="3" id="KW-1185">Reference proteome</keyword>
<dbReference type="AlphaFoldDB" id="A0AAN8ZTA0"/>
<evidence type="ECO:0000313" key="2">
    <source>
        <dbReference type="EMBL" id="KAK7020217.1"/>
    </source>
</evidence>
<dbReference type="Proteomes" id="UP001381693">
    <property type="component" value="Unassembled WGS sequence"/>
</dbReference>
<dbReference type="EMBL" id="JAXCGZ010022957">
    <property type="protein sequence ID" value="KAK7020217.1"/>
    <property type="molecule type" value="Genomic_DNA"/>
</dbReference>
<protein>
    <submittedName>
        <fullName evidence="2">Uncharacterized protein</fullName>
    </submittedName>
</protein>
<comment type="caution">
    <text evidence="2">The sequence shown here is derived from an EMBL/GenBank/DDBJ whole genome shotgun (WGS) entry which is preliminary data.</text>
</comment>
<feature type="region of interest" description="Disordered" evidence="1">
    <location>
        <begin position="79"/>
        <end position="101"/>
    </location>
</feature>
<evidence type="ECO:0000313" key="3">
    <source>
        <dbReference type="Proteomes" id="UP001381693"/>
    </source>
</evidence>
<accession>A0AAN8ZTA0</accession>
<evidence type="ECO:0000256" key="1">
    <source>
        <dbReference type="SAM" id="MobiDB-lite"/>
    </source>
</evidence>
<name>A0AAN8ZTA0_HALRR</name>
<proteinExistence type="predicted"/>